<protein>
    <recommendedName>
        <fullName evidence="4">Lipoprotein</fullName>
    </recommendedName>
</protein>
<comment type="caution">
    <text evidence="2">The sequence shown here is derived from an EMBL/GenBank/DDBJ whole genome shotgun (WGS) entry which is preliminary data.</text>
</comment>
<organism evidence="2 3">
    <name type="scientific">Acinetobacter johnsonii</name>
    <dbReference type="NCBI Taxonomy" id="40214"/>
    <lineage>
        <taxon>Bacteria</taxon>
        <taxon>Pseudomonadati</taxon>
        <taxon>Pseudomonadota</taxon>
        <taxon>Gammaproteobacteria</taxon>
        <taxon>Moraxellales</taxon>
        <taxon>Moraxellaceae</taxon>
        <taxon>Acinetobacter</taxon>
    </lineage>
</organism>
<gene>
    <name evidence="2" type="ORF">EGT73_08215</name>
</gene>
<dbReference type="AlphaFoldDB" id="A0A427USU0"/>
<evidence type="ECO:0000313" key="3">
    <source>
        <dbReference type="Proteomes" id="UP000277537"/>
    </source>
</evidence>
<evidence type="ECO:0000313" key="2">
    <source>
        <dbReference type="EMBL" id="RSE23645.1"/>
    </source>
</evidence>
<keyword evidence="1" id="KW-0732">Signal</keyword>
<name>A0A427USU0_ACIJO</name>
<feature type="signal peptide" evidence="1">
    <location>
        <begin position="1"/>
        <end position="17"/>
    </location>
</feature>
<sequence length="73" mass="8267">MSILATLMISLSFTACAVHTPEGSIIVDPDRSYYPHGQSDFCPLGQAKKVAAKLKSLLFRRLFYYIYFYINLA</sequence>
<proteinExistence type="predicted"/>
<dbReference type="Proteomes" id="UP000277537">
    <property type="component" value="Unassembled WGS sequence"/>
</dbReference>
<reference evidence="2 3" key="1">
    <citation type="submission" date="2018-10" db="EMBL/GenBank/DDBJ databases">
        <title>Transmission dynamics of multidrug resistant bacteria on intensive care unit surfaces.</title>
        <authorList>
            <person name="D'Souza A.W."/>
            <person name="Potter R.F."/>
            <person name="Wallace M."/>
            <person name="Shupe A."/>
            <person name="Patel S."/>
            <person name="Sun S."/>
            <person name="Gul D."/>
            <person name="Kwon J.H."/>
            <person name="Andleeb S."/>
            <person name="Burnham C.-A.D."/>
            <person name="Dantas G."/>
        </authorList>
    </citation>
    <scope>NUCLEOTIDE SEQUENCE [LARGE SCALE GENOMIC DNA]</scope>
    <source>
        <strain evidence="2 3">AJ_385</strain>
    </source>
</reference>
<feature type="chain" id="PRO_5019403944" description="Lipoprotein" evidence="1">
    <location>
        <begin position="18"/>
        <end position="73"/>
    </location>
</feature>
<evidence type="ECO:0000256" key="1">
    <source>
        <dbReference type="SAM" id="SignalP"/>
    </source>
</evidence>
<accession>A0A427USU0</accession>
<dbReference type="EMBL" id="RHXE01000014">
    <property type="protein sequence ID" value="RSE23645.1"/>
    <property type="molecule type" value="Genomic_DNA"/>
</dbReference>
<evidence type="ECO:0008006" key="4">
    <source>
        <dbReference type="Google" id="ProtNLM"/>
    </source>
</evidence>